<comment type="caution">
    <text evidence="1">The sequence shown here is derived from an EMBL/GenBank/DDBJ whole genome shotgun (WGS) entry which is preliminary data.</text>
</comment>
<accession>A0A7W6C8S7</accession>
<name>A0A7W6C8S7_9HYPH</name>
<reference evidence="1 2" key="1">
    <citation type="submission" date="2020-08" db="EMBL/GenBank/DDBJ databases">
        <title>Genomic Encyclopedia of Type Strains, Phase IV (KMG-IV): sequencing the most valuable type-strain genomes for metagenomic binning, comparative biology and taxonomic classification.</title>
        <authorList>
            <person name="Goeker M."/>
        </authorList>
    </citation>
    <scope>NUCLEOTIDE SEQUENCE [LARGE SCALE GENOMIC DNA]</scope>
    <source>
        <strain evidence="1 2">DSM 26438</strain>
    </source>
</reference>
<sequence>MGHLVDVYRFDRQDEAGLVFRKLTKSGLEHVNETRLIRKLVDGTLFEDVAIKNRIHIGGMGETRSFPVLDPSAFPVRSCRLPVSNRRP</sequence>
<protein>
    <submittedName>
        <fullName evidence="1">Uncharacterized protein</fullName>
    </submittedName>
</protein>
<dbReference type="EMBL" id="JACIDV010000007">
    <property type="protein sequence ID" value="MBB3946841.1"/>
    <property type="molecule type" value="Genomic_DNA"/>
</dbReference>
<evidence type="ECO:0000313" key="1">
    <source>
        <dbReference type="EMBL" id="MBB3946841.1"/>
    </source>
</evidence>
<keyword evidence="2" id="KW-1185">Reference proteome</keyword>
<organism evidence="1 2">
    <name type="scientific">Rhizobium skierniewicense</name>
    <dbReference type="NCBI Taxonomy" id="984260"/>
    <lineage>
        <taxon>Bacteria</taxon>
        <taxon>Pseudomonadati</taxon>
        <taxon>Pseudomonadota</taxon>
        <taxon>Alphaproteobacteria</taxon>
        <taxon>Hyphomicrobiales</taxon>
        <taxon>Rhizobiaceae</taxon>
        <taxon>Rhizobium/Agrobacterium group</taxon>
        <taxon>Rhizobium</taxon>
    </lineage>
</organism>
<dbReference type="Proteomes" id="UP000565286">
    <property type="component" value="Unassembled WGS sequence"/>
</dbReference>
<dbReference type="AlphaFoldDB" id="A0A7W6C8S7"/>
<proteinExistence type="predicted"/>
<evidence type="ECO:0000313" key="2">
    <source>
        <dbReference type="Proteomes" id="UP000565286"/>
    </source>
</evidence>
<gene>
    <name evidence="1" type="ORF">GGQ73_002795</name>
</gene>